<evidence type="ECO:0000313" key="1">
    <source>
        <dbReference type="EMBL" id="KRK01010.1"/>
    </source>
</evidence>
<reference evidence="1 2" key="1">
    <citation type="journal article" date="2007" name="Nature">
        <title>Evolution of genes and genomes on the Drosophila phylogeny.</title>
        <authorList>
            <consortium name="Drosophila 12 Genomes Consortium"/>
            <person name="Clark A.G."/>
            <person name="Eisen M.B."/>
            <person name="Smith D.R."/>
            <person name="Bergman C.M."/>
            <person name="Oliver B."/>
            <person name="Markow T.A."/>
            <person name="Kaufman T.C."/>
            <person name="Kellis M."/>
            <person name="Gelbart W."/>
            <person name="Iyer V.N."/>
            <person name="Pollard D.A."/>
            <person name="Sackton T.B."/>
            <person name="Larracuente A.M."/>
            <person name="Singh N.D."/>
            <person name="Abad J.P."/>
            <person name="Abt D.N."/>
            <person name="Adryan B."/>
            <person name="Aguade M."/>
            <person name="Akashi H."/>
            <person name="Anderson W.W."/>
            <person name="Aquadro C.F."/>
            <person name="Ardell D.H."/>
            <person name="Arguello R."/>
            <person name="Artieri C.G."/>
            <person name="Barbash D.A."/>
            <person name="Barker D."/>
            <person name="Barsanti P."/>
            <person name="Batterham P."/>
            <person name="Batzoglou S."/>
            <person name="Begun D."/>
            <person name="Bhutkar A."/>
            <person name="Blanco E."/>
            <person name="Bosak S.A."/>
            <person name="Bradley R.K."/>
            <person name="Brand A.D."/>
            <person name="Brent M.R."/>
            <person name="Brooks A.N."/>
            <person name="Brown R.H."/>
            <person name="Butlin R.K."/>
            <person name="Caggese C."/>
            <person name="Calvi B.R."/>
            <person name="Bernardo de Carvalho A."/>
            <person name="Caspi A."/>
            <person name="Castrezana S."/>
            <person name="Celniker S.E."/>
            <person name="Chang J.L."/>
            <person name="Chapple C."/>
            <person name="Chatterji S."/>
            <person name="Chinwalla A."/>
            <person name="Civetta A."/>
            <person name="Clifton S.W."/>
            <person name="Comeron J.M."/>
            <person name="Costello J.C."/>
            <person name="Coyne J.A."/>
            <person name="Daub J."/>
            <person name="David R.G."/>
            <person name="Delcher A.L."/>
            <person name="Delehaunty K."/>
            <person name="Do C.B."/>
            <person name="Ebling H."/>
            <person name="Edwards K."/>
            <person name="Eickbush T."/>
            <person name="Evans J.D."/>
            <person name="Filipski A."/>
            <person name="Findeiss S."/>
            <person name="Freyhult E."/>
            <person name="Fulton L."/>
            <person name="Fulton R."/>
            <person name="Garcia A.C."/>
            <person name="Gardiner A."/>
            <person name="Garfield D.A."/>
            <person name="Garvin B.E."/>
            <person name="Gibson G."/>
            <person name="Gilbert D."/>
            <person name="Gnerre S."/>
            <person name="Godfrey J."/>
            <person name="Good R."/>
            <person name="Gotea V."/>
            <person name="Gravely B."/>
            <person name="Greenberg A.J."/>
            <person name="Griffiths-Jones S."/>
            <person name="Gross S."/>
            <person name="Guigo R."/>
            <person name="Gustafson E.A."/>
            <person name="Haerty W."/>
            <person name="Hahn M.W."/>
            <person name="Halligan D.L."/>
            <person name="Halpern A.L."/>
            <person name="Halter G.M."/>
            <person name="Han M.V."/>
            <person name="Heger A."/>
            <person name="Hillier L."/>
            <person name="Hinrichs A.S."/>
            <person name="Holmes I."/>
            <person name="Hoskins R.A."/>
            <person name="Hubisz M.J."/>
            <person name="Hultmark D."/>
            <person name="Huntley M.A."/>
            <person name="Jaffe D.B."/>
            <person name="Jagadeeshan S."/>
            <person name="Jeck W.R."/>
            <person name="Johnson J."/>
            <person name="Jones C.D."/>
            <person name="Jordan W.C."/>
            <person name="Karpen G.H."/>
            <person name="Kataoka E."/>
            <person name="Keightley P.D."/>
            <person name="Kheradpour P."/>
            <person name="Kirkness E.F."/>
            <person name="Koerich L.B."/>
            <person name="Kristiansen K."/>
            <person name="Kudrna D."/>
            <person name="Kulathinal R.J."/>
            <person name="Kumar S."/>
            <person name="Kwok R."/>
            <person name="Lander E."/>
            <person name="Langley C.H."/>
            <person name="Lapoint R."/>
            <person name="Lazzaro B.P."/>
            <person name="Lee S.J."/>
            <person name="Levesque L."/>
            <person name="Li R."/>
            <person name="Lin C.F."/>
            <person name="Lin M.F."/>
            <person name="Lindblad-Toh K."/>
            <person name="Llopart A."/>
            <person name="Long M."/>
            <person name="Low L."/>
            <person name="Lozovsky E."/>
            <person name="Lu J."/>
            <person name="Luo M."/>
            <person name="Machado C.A."/>
            <person name="Makalowski W."/>
            <person name="Marzo M."/>
            <person name="Matsuda M."/>
            <person name="Matzkin L."/>
            <person name="McAllister B."/>
            <person name="McBride C.S."/>
            <person name="McKernan B."/>
            <person name="McKernan K."/>
            <person name="Mendez-Lago M."/>
            <person name="Minx P."/>
            <person name="Mollenhauer M.U."/>
            <person name="Montooth K."/>
            <person name="Mount S.M."/>
            <person name="Mu X."/>
            <person name="Myers E."/>
            <person name="Negre B."/>
            <person name="Newfeld S."/>
            <person name="Nielsen R."/>
            <person name="Noor M.A."/>
            <person name="O'Grady P."/>
            <person name="Pachter L."/>
            <person name="Papaceit M."/>
            <person name="Parisi M.J."/>
            <person name="Parisi M."/>
            <person name="Parts L."/>
            <person name="Pedersen J.S."/>
            <person name="Pesole G."/>
            <person name="Phillippy A.M."/>
            <person name="Ponting C.P."/>
            <person name="Pop M."/>
            <person name="Porcelli D."/>
            <person name="Powell J.R."/>
            <person name="Prohaska S."/>
            <person name="Pruitt K."/>
            <person name="Puig M."/>
            <person name="Quesneville H."/>
            <person name="Ram K.R."/>
            <person name="Rand D."/>
            <person name="Rasmussen M.D."/>
            <person name="Reed L.K."/>
            <person name="Reenan R."/>
            <person name="Reily A."/>
            <person name="Remington K.A."/>
            <person name="Rieger T.T."/>
            <person name="Ritchie M.G."/>
            <person name="Robin C."/>
            <person name="Rogers Y.H."/>
            <person name="Rohde C."/>
            <person name="Rozas J."/>
            <person name="Rubenfield M.J."/>
            <person name="Ruiz A."/>
            <person name="Russo S."/>
            <person name="Salzberg S.L."/>
            <person name="Sanchez-Gracia A."/>
            <person name="Saranga D.J."/>
            <person name="Sato H."/>
            <person name="Schaeffer S.W."/>
            <person name="Schatz M.C."/>
            <person name="Schlenke T."/>
            <person name="Schwartz R."/>
            <person name="Segarra C."/>
            <person name="Singh R.S."/>
            <person name="Sirot L."/>
            <person name="Sirota M."/>
            <person name="Sisneros N.B."/>
            <person name="Smith C.D."/>
            <person name="Smith T.F."/>
            <person name="Spieth J."/>
            <person name="Stage D.E."/>
            <person name="Stark A."/>
            <person name="Stephan W."/>
            <person name="Strausberg R.L."/>
            <person name="Strempel S."/>
            <person name="Sturgill D."/>
            <person name="Sutton G."/>
            <person name="Sutton G.G."/>
            <person name="Tao W."/>
            <person name="Teichmann S."/>
            <person name="Tobari Y.N."/>
            <person name="Tomimura Y."/>
            <person name="Tsolas J.M."/>
            <person name="Valente V.L."/>
            <person name="Venter E."/>
            <person name="Venter J.C."/>
            <person name="Vicario S."/>
            <person name="Vieira F.G."/>
            <person name="Vilella A.J."/>
            <person name="Villasante A."/>
            <person name="Walenz B."/>
            <person name="Wang J."/>
            <person name="Wasserman M."/>
            <person name="Watts T."/>
            <person name="Wilson D."/>
            <person name="Wilson R.K."/>
            <person name="Wing R.A."/>
            <person name="Wolfner M.F."/>
            <person name="Wong A."/>
            <person name="Wong G.K."/>
            <person name="Wu C.I."/>
            <person name="Wu G."/>
            <person name="Yamamoto D."/>
            <person name="Yang H.P."/>
            <person name="Yang S.P."/>
            <person name="Yorke J.A."/>
            <person name="Yoshida K."/>
            <person name="Zdobnov E."/>
            <person name="Zhang P."/>
            <person name="Zhang Y."/>
            <person name="Zimin A.V."/>
            <person name="Baldwin J."/>
            <person name="Abdouelleil A."/>
            <person name="Abdulkadir J."/>
            <person name="Abebe A."/>
            <person name="Abera B."/>
            <person name="Abreu J."/>
            <person name="Acer S.C."/>
            <person name="Aftuck L."/>
            <person name="Alexander A."/>
            <person name="An P."/>
            <person name="Anderson E."/>
            <person name="Anderson S."/>
            <person name="Arachi H."/>
            <person name="Azer M."/>
            <person name="Bachantsang P."/>
            <person name="Barry A."/>
            <person name="Bayul T."/>
            <person name="Berlin A."/>
            <person name="Bessette D."/>
            <person name="Bloom T."/>
            <person name="Blye J."/>
            <person name="Boguslavskiy L."/>
            <person name="Bonnet C."/>
            <person name="Boukhgalter B."/>
            <person name="Bourzgui I."/>
            <person name="Brown A."/>
            <person name="Cahill P."/>
            <person name="Channer S."/>
            <person name="Cheshatsang Y."/>
            <person name="Chuda L."/>
            <person name="Citroen M."/>
            <person name="Collymore A."/>
            <person name="Cooke P."/>
            <person name="Costello M."/>
            <person name="D'Aco K."/>
            <person name="Daza R."/>
            <person name="De Haan G."/>
            <person name="DeGray S."/>
            <person name="DeMaso C."/>
            <person name="Dhargay N."/>
            <person name="Dooley K."/>
            <person name="Dooley E."/>
            <person name="Doricent M."/>
            <person name="Dorje P."/>
            <person name="Dorjee K."/>
            <person name="Dupes A."/>
            <person name="Elong R."/>
            <person name="Falk J."/>
            <person name="Farina A."/>
            <person name="Faro S."/>
            <person name="Ferguson D."/>
            <person name="Fisher S."/>
            <person name="Foley C.D."/>
            <person name="Franke A."/>
            <person name="Friedrich D."/>
            <person name="Gadbois L."/>
            <person name="Gearin G."/>
            <person name="Gearin C.R."/>
            <person name="Giannoukos G."/>
            <person name="Goode T."/>
            <person name="Graham J."/>
            <person name="Grandbois E."/>
            <person name="Grewal S."/>
            <person name="Gyaltsen K."/>
            <person name="Hafez N."/>
            <person name="Hagos B."/>
            <person name="Hall J."/>
            <person name="Henson C."/>
            <person name="Hollinger A."/>
            <person name="Honan T."/>
            <person name="Huard M.D."/>
            <person name="Hughes L."/>
            <person name="Hurhula B."/>
            <person name="Husby M.E."/>
            <person name="Kamat A."/>
            <person name="Kanga B."/>
            <person name="Kashin S."/>
            <person name="Khazanovich D."/>
            <person name="Kisner P."/>
            <person name="Lance K."/>
            <person name="Lara M."/>
            <person name="Lee W."/>
            <person name="Lennon N."/>
            <person name="Letendre F."/>
            <person name="LeVine R."/>
            <person name="Lipovsky A."/>
            <person name="Liu X."/>
            <person name="Liu J."/>
            <person name="Liu S."/>
            <person name="Lokyitsang T."/>
            <person name="Lokyitsang Y."/>
            <person name="Lubonja R."/>
            <person name="Lui A."/>
            <person name="MacDonald P."/>
            <person name="Magnisalis V."/>
            <person name="Maru K."/>
            <person name="Matthews C."/>
            <person name="McCusker W."/>
            <person name="McDonough S."/>
            <person name="Mehta T."/>
            <person name="Meldrim J."/>
            <person name="Meneus L."/>
            <person name="Mihai O."/>
            <person name="Mihalev A."/>
            <person name="Mihova T."/>
            <person name="Mittelman R."/>
            <person name="Mlenga V."/>
            <person name="Montmayeur A."/>
            <person name="Mulrain L."/>
            <person name="Navidi A."/>
            <person name="Naylor J."/>
            <person name="Negash T."/>
            <person name="Nguyen T."/>
            <person name="Nguyen N."/>
            <person name="Nicol R."/>
            <person name="Norbu C."/>
            <person name="Norbu N."/>
            <person name="Novod N."/>
            <person name="O'Neill B."/>
            <person name="Osman S."/>
            <person name="Markiewicz E."/>
            <person name="Oyono O.L."/>
            <person name="Patti C."/>
            <person name="Phunkhang P."/>
            <person name="Pierre F."/>
            <person name="Priest M."/>
            <person name="Raghuraman S."/>
            <person name="Rege F."/>
            <person name="Reyes R."/>
            <person name="Rise C."/>
            <person name="Rogov P."/>
            <person name="Ross K."/>
            <person name="Ryan E."/>
            <person name="Settipalli S."/>
            <person name="Shea T."/>
            <person name="Sherpa N."/>
            <person name="Shi L."/>
            <person name="Shih D."/>
            <person name="Sparrow T."/>
            <person name="Spaulding J."/>
            <person name="Stalker J."/>
            <person name="Stange-Thomann N."/>
            <person name="Stavropoulos S."/>
            <person name="Stone C."/>
            <person name="Strader C."/>
            <person name="Tesfaye S."/>
            <person name="Thomson T."/>
            <person name="Thoulutsang Y."/>
            <person name="Thoulutsang D."/>
            <person name="Topham K."/>
            <person name="Topping I."/>
            <person name="Tsamla T."/>
            <person name="Vassiliev H."/>
            <person name="Vo A."/>
            <person name="Wangchuk T."/>
            <person name="Wangdi T."/>
            <person name="Weiand M."/>
            <person name="Wilkinson J."/>
            <person name="Wilson A."/>
            <person name="Yadav S."/>
            <person name="Young G."/>
            <person name="Yu Q."/>
            <person name="Zembek L."/>
            <person name="Zhong D."/>
            <person name="Zimmer A."/>
            <person name="Zwirko Z."/>
            <person name="Jaffe D.B."/>
            <person name="Alvarez P."/>
            <person name="Brockman W."/>
            <person name="Butler J."/>
            <person name="Chin C."/>
            <person name="Gnerre S."/>
            <person name="Grabherr M."/>
            <person name="Kleber M."/>
            <person name="Mauceli E."/>
            <person name="MacCallum I."/>
        </authorList>
    </citation>
    <scope>NUCLEOTIDE SEQUENCE [LARGE SCALE GENOMIC DNA]</scope>
    <source>
        <strain evidence="2">Tai18E2 / Tucson 14021-0261.01</strain>
    </source>
</reference>
<gene>
    <name evidence="1" type="primary">Dyak\GE20739</name>
    <name evidence="1" type="synonym">dyak_GLEANR_4562</name>
    <name evidence="1" type="synonym">GE20739</name>
    <name evidence="1" type="ORF">Dyak_GE20739</name>
</gene>
<protein>
    <submittedName>
        <fullName evidence="1">Uncharacterized protein, isoform B</fullName>
    </submittedName>
</protein>
<dbReference type="InterPro" id="IPR004245">
    <property type="entry name" value="DUF229"/>
</dbReference>
<dbReference type="EMBL" id="CM000159">
    <property type="protein sequence ID" value="KRK01010.1"/>
    <property type="molecule type" value="Genomic_DNA"/>
</dbReference>
<dbReference type="AlphaFoldDB" id="A0A0R1E097"/>
<evidence type="ECO:0000313" key="2">
    <source>
        <dbReference type="Proteomes" id="UP000002282"/>
    </source>
</evidence>
<dbReference type="SUPFAM" id="SSF53649">
    <property type="entry name" value="Alkaline phosphatase-like"/>
    <property type="match status" value="1"/>
</dbReference>
<organism evidence="1 2">
    <name type="scientific">Drosophila yakuba</name>
    <name type="common">Fruit fly</name>
    <dbReference type="NCBI Taxonomy" id="7245"/>
    <lineage>
        <taxon>Eukaryota</taxon>
        <taxon>Metazoa</taxon>
        <taxon>Ecdysozoa</taxon>
        <taxon>Arthropoda</taxon>
        <taxon>Hexapoda</taxon>
        <taxon>Insecta</taxon>
        <taxon>Pterygota</taxon>
        <taxon>Neoptera</taxon>
        <taxon>Endopterygota</taxon>
        <taxon>Diptera</taxon>
        <taxon>Brachycera</taxon>
        <taxon>Muscomorpha</taxon>
        <taxon>Ephydroidea</taxon>
        <taxon>Drosophilidae</taxon>
        <taxon>Drosophila</taxon>
        <taxon>Sophophora</taxon>
    </lineage>
</organism>
<dbReference type="Gene3D" id="3.40.720.10">
    <property type="entry name" value="Alkaline Phosphatase, subunit A"/>
    <property type="match status" value="1"/>
</dbReference>
<proteinExistence type="predicted"/>
<dbReference type="GO" id="GO:0005615">
    <property type="term" value="C:extracellular space"/>
    <property type="evidence" value="ECO:0007669"/>
    <property type="project" value="TreeGrafter"/>
</dbReference>
<keyword evidence="2" id="KW-1185">Reference proteome</keyword>
<accession>A0A0R1E097</accession>
<dbReference type="CDD" id="cd16021">
    <property type="entry name" value="ALP_like"/>
    <property type="match status" value="1"/>
</dbReference>
<dbReference type="PANTHER" id="PTHR10974:SF9">
    <property type="entry name" value="DUF229 DOMAIN CONTAINING PROTEIN-RELATED"/>
    <property type="match status" value="1"/>
</dbReference>
<dbReference type="FunFam" id="3.40.720.10:FF:000017">
    <property type="entry name" value="Predicted protein"/>
    <property type="match status" value="1"/>
</dbReference>
<dbReference type="PANTHER" id="PTHR10974">
    <property type="entry name" value="FI08016P-RELATED"/>
    <property type="match status" value="1"/>
</dbReference>
<dbReference type="Pfam" id="PF02995">
    <property type="entry name" value="DUF229"/>
    <property type="match status" value="1"/>
</dbReference>
<reference evidence="1 2" key="2">
    <citation type="journal article" date="2007" name="PLoS Biol.">
        <title>Principles of genome evolution in the Drosophila melanogaster species group.</title>
        <authorList>
            <person name="Ranz J.M."/>
            <person name="Maurin D."/>
            <person name="Chan Y.S."/>
            <person name="von Grotthuss M."/>
            <person name="Hillier L.W."/>
            <person name="Roote J."/>
            <person name="Ashburner M."/>
            <person name="Bergman C.M."/>
        </authorList>
    </citation>
    <scope>NUCLEOTIDE SEQUENCE [LARGE SCALE GENOMIC DNA]</scope>
    <source>
        <strain evidence="2">Tai18E2 / Tucson 14021-0261.01</strain>
    </source>
</reference>
<sequence length="709" mass="80305">MNSQRLNDMAEKRLLLDPSATAATEEPEVQMTRRAGGVLHAIQHRPLPVSRKSVLGLLVSFTFCYFLIGRTGWVNVLDLDVLHSDNYVAVQHQSTVLDERDTITESIPSVPKGFLVYSNSCRIMEVDPYKNEVMRHFKRIKYKSCQKLPPLTHVKFDAKSQKYLLSIDGAAFSRYPVGKQLHCCYMAVQRVDEMKVKYTKCQTFKGSTLLPNSAEGIIVKCDAGGHQIYINGHATVPVKEAVQQRLQVAAEADAKGYPRPPSVLMLGIDSISRVNLIRAMPKTAQYLYDNGWFELAGYNKVDDNTFPNIMAVVTGYNLPNAVHACSPFVVGGLDKCDYIWKQYQQRGYVTAYAEDAVKINTFNYLKKGFKNPPADYYLRPYLSAAESQLDHTTVNGLVHCLGYVTAAEHVYDYGLEFTRRFLNETYFGFFWTNTHSHSDISQTSSMDSYMEEYLRKLVRQGTMENTVVIFFSDHGMRFGPTRATWSGHLEERLPAIFIWLPQHLRSAHPEFVRSLQLNRNRLTTPYDLHLTMKHILALSGRAEMDSLGPAPDCPQCQSLLTPVSPLRSCSDVGIADHWCTCWEYDTISSSSKESRMLGKRVVSYLNNYVAEFRNGSFAKLCAPLSLHSIKSAFRAHHNAFDPEEVHTYRLIFVTAPNKGQYEATVRHNHTDDSVKVTGSVSRLNVYSGEADCMNDFAAKKYCYCRKKKG</sequence>
<dbReference type="OrthoDB" id="413313at2759"/>
<dbReference type="Proteomes" id="UP000002282">
    <property type="component" value="Chromosome 3L"/>
</dbReference>
<name>A0A0R1E097_DROYA</name>
<dbReference type="InterPro" id="IPR017850">
    <property type="entry name" value="Alkaline_phosphatase_core_sf"/>
</dbReference>